<protein>
    <submittedName>
        <fullName evidence="1">Uncharacterized protein</fullName>
    </submittedName>
</protein>
<evidence type="ECO:0000313" key="2">
    <source>
        <dbReference type="Proteomes" id="UP001497522"/>
    </source>
</evidence>
<accession>A0ABP1BRZ2</accession>
<evidence type="ECO:0000313" key="1">
    <source>
        <dbReference type="EMBL" id="CAK9878937.1"/>
    </source>
</evidence>
<reference evidence="1" key="1">
    <citation type="submission" date="2024-03" db="EMBL/GenBank/DDBJ databases">
        <authorList>
            <consortium name="ELIXIR-Norway"/>
            <consortium name="Elixir Norway"/>
        </authorList>
    </citation>
    <scope>NUCLEOTIDE SEQUENCE</scope>
</reference>
<sequence>MRKNFEFRLQTDRSVAHPYSTTAAAPAAVADGKLLHTRTLAQHSEYHHGRCPSSSGLCGVVDRELRFEGVEDAFWTRIMWQAVLILFPLSQVQRLRHYKVQFSACLQT</sequence>
<keyword evidence="2" id="KW-1185">Reference proteome</keyword>
<dbReference type="Proteomes" id="UP001497522">
    <property type="component" value="Chromosome 6"/>
</dbReference>
<proteinExistence type="predicted"/>
<dbReference type="EMBL" id="OZ023707">
    <property type="protein sequence ID" value="CAK9878937.1"/>
    <property type="molecule type" value="Genomic_DNA"/>
</dbReference>
<name>A0ABP1BRZ2_9BRYO</name>
<organism evidence="1 2">
    <name type="scientific">Sphagnum jensenii</name>
    <dbReference type="NCBI Taxonomy" id="128206"/>
    <lineage>
        <taxon>Eukaryota</taxon>
        <taxon>Viridiplantae</taxon>
        <taxon>Streptophyta</taxon>
        <taxon>Embryophyta</taxon>
        <taxon>Bryophyta</taxon>
        <taxon>Sphagnophytina</taxon>
        <taxon>Sphagnopsida</taxon>
        <taxon>Sphagnales</taxon>
        <taxon>Sphagnaceae</taxon>
        <taxon>Sphagnum</taxon>
    </lineage>
</organism>
<gene>
    <name evidence="1" type="ORF">CSSPJE1EN2_LOCUS20605</name>
</gene>